<feature type="region of interest" description="Disordered" evidence="2">
    <location>
        <begin position="83"/>
        <end position="113"/>
    </location>
</feature>
<comment type="caution">
    <text evidence="3">The sequence shown here is derived from an EMBL/GenBank/DDBJ whole genome shotgun (WGS) entry which is preliminary data.</text>
</comment>
<dbReference type="PANTHER" id="PTHR35024">
    <property type="entry name" value="HYPOTHETICAL CYTOSOLIC PROTEIN"/>
    <property type="match status" value="1"/>
</dbReference>
<dbReference type="PANTHER" id="PTHR35024:SF4">
    <property type="entry name" value="POLYMER-FORMING CYTOSKELETAL PROTEIN"/>
    <property type="match status" value="1"/>
</dbReference>
<evidence type="ECO:0000313" key="3">
    <source>
        <dbReference type="EMBL" id="MBZ0160747.1"/>
    </source>
</evidence>
<protein>
    <submittedName>
        <fullName evidence="3">Polymer-forming cytoskeletal protein</fullName>
    </submittedName>
</protein>
<dbReference type="Proteomes" id="UP001197609">
    <property type="component" value="Unassembled WGS sequence"/>
</dbReference>
<dbReference type="Pfam" id="PF04519">
    <property type="entry name" value="Bactofilin"/>
    <property type="match status" value="1"/>
</dbReference>
<dbReference type="EMBL" id="JAIOIU010000144">
    <property type="protein sequence ID" value="MBZ0160747.1"/>
    <property type="molecule type" value="Genomic_DNA"/>
</dbReference>
<dbReference type="InterPro" id="IPR007607">
    <property type="entry name" value="BacA/B"/>
</dbReference>
<evidence type="ECO:0000313" key="4">
    <source>
        <dbReference type="Proteomes" id="UP001197609"/>
    </source>
</evidence>
<dbReference type="AlphaFoldDB" id="A0AAJ1AJZ2"/>
<name>A0AAJ1AJZ2_9BACT</name>
<gene>
    <name evidence="3" type="ORF">K8G79_11515</name>
</gene>
<evidence type="ECO:0000256" key="1">
    <source>
        <dbReference type="ARBA" id="ARBA00044755"/>
    </source>
</evidence>
<evidence type="ECO:0000256" key="2">
    <source>
        <dbReference type="SAM" id="MobiDB-lite"/>
    </source>
</evidence>
<proteinExistence type="inferred from homology"/>
<accession>A0AAJ1AJZ2</accession>
<organism evidence="3 4">
    <name type="scientific">Candidatus Methylomirabilis tolerans</name>
    <dbReference type="NCBI Taxonomy" id="3123416"/>
    <lineage>
        <taxon>Bacteria</taxon>
        <taxon>Candidatus Methylomirabilota</taxon>
        <taxon>Candidatus Methylomirabilia</taxon>
        <taxon>Candidatus Methylomirabilales</taxon>
        <taxon>Candidatus Methylomirabilaceae</taxon>
        <taxon>Candidatus Methylomirabilis</taxon>
    </lineage>
</organism>
<comment type="similarity">
    <text evidence="1">Belongs to the bactofilin family.</text>
</comment>
<sequence length="113" mass="11883">MFSMRAKPPQDDGDIRAFLGEGTSFSGTLQFEGAVRVDGQFEGNVSGSDLLIVGETAAVLANIQIGSLVAGGRVEGNVTARIAGRASTDGPSIRNHQNIKPGRARRSDSQRQL</sequence>
<reference evidence="3 4" key="1">
    <citation type="journal article" date="2021" name="bioRxiv">
        <title>Unraveling nitrogen, sulfur and carbon metabolic pathways and microbial community transcriptional responses to substrate deprivation and toxicity stresses in a bioreactor mimicking anoxic brackish coastal sediment conditions.</title>
        <authorList>
            <person name="Martins P.D."/>
            <person name="Echeveste M.J."/>
            <person name="Arshad A."/>
            <person name="Kurth J."/>
            <person name="Ouboter H."/>
            <person name="Jetten M.S.M."/>
            <person name="Welte C.U."/>
        </authorList>
    </citation>
    <scope>NUCLEOTIDE SEQUENCE [LARGE SCALE GENOMIC DNA]</scope>
    <source>
        <strain evidence="3">MAG_38</strain>
    </source>
</reference>